<feature type="transmembrane region" description="Helical" evidence="1">
    <location>
        <begin position="46"/>
        <end position="63"/>
    </location>
</feature>
<organism evidence="3 4">
    <name type="scientific">Kitasatospora herbaricolor</name>
    <dbReference type="NCBI Taxonomy" id="68217"/>
    <lineage>
        <taxon>Bacteria</taxon>
        <taxon>Bacillati</taxon>
        <taxon>Actinomycetota</taxon>
        <taxon>Actinomycetes</taxon>
        <taxon>Kitasatosporales</taxon>
        <taxon>Streptomycetaceae</taxon>
        <taxon>Kitasatospora</taxon>
    </lineage>
</organism>
<keyword evidence="1" id="KW-0812">Transmembrane</keyword>
<dbReference type="EMBL" id="CP108482">
    <property type="protein sequence ID" value="WUS54036.1"/>
    <property type="molecule type" value="Genomic_DNA"/>
</dbReference>
<dbReference type="Proteomes" id="UP001432014">
    <property type="component" value="Chromosome"/>
</dbReference>
<keyword evidence="1" id="KW-1133">Transmembrane helix</keyword>
<dbReference type="EMBL" id="CP108482">
    <property type="protein sequence ID" value="WUS61310.1"/>
    <property type="molecule type" value="Genomic_DNA"/>
</dbReference>
<proteinExistence type="predicted"/>
<protein>
    <submittedName>
        <fullName evidence="3">Uncharacterized protein</fullName>
    </submittedName>
</protein>
<evidence type="ECO:0000313" key="3">
    <source>
        <dbReference type="EMBL" id="WUS61310.1"/>
    </source>
</evidence>
<feature type="transmembrane region" description="Helical" evidence="1">
    <location>
        <begin position="72"/>
        <end position="92"/>
    </location>
</feature>
<reference evidence="3 4" key="1">
    <citation type="submission" date="2022-10" db="EMBL/GenBank/DDBJ databases">
        <title>The complete genomes of actinobacterial strains from the NBC collection.</title>
        <authorList>
            <person name="Joergensen T.S."/>
            <person name="Alvarez Arevalo M."/>
            <person name="Sterndorff E.B."/>
            <person name="Faurdal D."/>
            <person name="Vuksanovic O."/>
            <person name="Mourched A.-S."/>
            <person name="Charusanti P."/>
            <person name="Shaw S."/>
            <person name="Blin K."/>
            <person name="Weber T."/>
        </authorList>
    </citation>
    <scope>NUCLEOTIDE SEQUENCE [LARGE SCALE GENOMIC DNA]</scope>
    <source>
        <strain evidence="3 4">NBC_01247</strain>
    </source>
</reference>
<accession>A0ABZ1WK13</accession>
<evidence type="ECO:0000313" key="4">
    <source>
        <dbReference type="Proteomes" id="UP001432014"/>
    </source>
</evidence>
<dbReference type="RefSeq" id="WP_329492654.1">
    <property type="nucleotide sequence ID" value="NZ_CP108460.1"/>
</dbReference>
<sequence length="190" mass="20451">MMGNLREVKVGRYLCVLALLLLSVEGVGFAATLRSGAPVGLQALHQPLALLPASAAVFLLAVLKGTLPGERGIFWLALAAVVVVLAFSLPLLSSTPDETERHAAPGRADRVLVLEDYRDFEFPYVQIYVEQGSGPTARRWYAGGVSLDDLVGVGWDGPDRIKVTHAPTEKKREVQLVELAPDGAPRTRAK</sequence>
<keyword evidence="4" id="KW-1185">Reference proteome</keyword>
<name>A0ABZ1WK13_9ACTN</name>
<evidence type="ECO:0000313" key="2">
    <source>
        <dbReference type="EMBL" id="WUS54036.1"/>
    </source>
</evidence>
<gene>
    <name evidence="2" type="ORF">OG469_00080</name>
    <name evidence="3" type="ORF">OG469_40940</name>
</gene>
<keyword evidence="1" id="KW-0472">Membrane</keyword>
<evidence type="ECO:0000256" key="1">
    <source>
        <dbReference type="SAM" id="Phobius"/>
    </source>
</evidence>